<comment type="subcellular location">
    <subcellularLocation>
        <location evidence="1 7">Cytoplasm</location>
    </subcellularLocation>
</comment>
<keyword evidence="9" id="KW-1185">Reference proteome</keyword>
<keyword evidence="3 7" id="KW-0963">Cytoplasm</keyword>
<proteinExistence type="inferred from homology"/>
<dbReference type="EC" id="2.1.1.77" evidence="7"/>
<keyword evidence="4 7" id="KW-0489">Methyltransferase</keyword>
<dbReference type="NCBIfam" id="NF001453">
    <property type="entry name" value="PRK00312.1"/>
    <property type="match status" value="1"/>
</dbReference>
<comment type="function">
    <text evidence="7">Catalyzes the methyl esterification of L-isoaspartyl residues in peptides and proteins that result from spontaneous decomposition of normal L-aspartyl and L-asparaginyl residues. It plays a role in the repair and/or degradation of damaged proteins.</text>
</comment>
<gene>
    <name evidence="7" type="primary">pcm</name>
    <name evidence="8" type="ORF">C0039_14945</name>
</gene>
<dbReference type="FunFam" id="3.40.50.150:FF:000010">
    <property type="entry name" value="Protein-L-isoaspartate O-methyltransferase"/>
    <property type="match status" value="1"/>
</dbReference>
<evidence type="ECO:0000256" key="5">
    <source>
        <dbReference type="ARBA" id="ARBA00022679"/>
    </source>
</evidence>
<keyword evidence="6 7" id="KW-0949">S-adenosyl-L-methionine</keyword>
<dbReference type="NCBIfam" id="TIGR00080">
    <property type="entry name" value="pimt"/>
    <property type="match status" value="1"/>
</dbReference>
<feature type="active site" evidence="7">
    <location>
        <position position="61"/>
    </location>
</feature>
<evidence type="ECO:0000313" key="8">
    <source>
        <dbReference type="EMBL" id="PLW67968.1"/>
    </source>
</evidence>
<dbReference type="GO" id="GO:0030091">
    <property type="term" value="P:protein repair"/>
    <property type="evidence" value="ECO:0007669"/>
    <property type="project" value="UniProtKB-UniRule"/>
</dbReference>
<dbReference type="PANTHER" id="PTHR11579:SF0">
    <property type="entry name" value="PROTEIN-L-ISOASPARTATE(D-ASPARTATE) O-METHYLTRANSFERASE"/>
    <property type="match status" value="1"/>
</dbReference>
<evidence type="ECO:0000256" key="4">
    <source>
        <dbReference type="ARBA" id="ARBA00022603"/>
    </source>
</evidence>
<dbReference type="Pfam" id="PF01135">
    <property type="entry name" value="PCMT"/>
    <property type="match status" value="1"/>
</dbReference>
<dbReference type="Proteomes" id="UP000235005">
    <property type="component" value="Unassembled WGS sequence"/>
</dbReference>
<evidence type="ECO:0000256" key="1">
    <source>
        <dbReference type="ARBA" id="ARBA00004496"/>
    </source>
</evidence>
<evidence type="ECO:0000313" key="9">
    <source>
        <dbReference type="Proteomes" id="UP000235005"/>
    </source>
</evidence>
<dbReference type="InterPro" id="IPR029063">
    <property type="entry name" value="SAM-dependent_MTases_sf"/>
</dbReference>
<dbReference type="SUPFAM" id="SSF53335">
    <property type="entry name" value="S-adenosyl-L-methionine-dependent methyltransferases"/>
    <property type="match status" value="1"/>
</dbReference>
<evidence type="ECO:0000256" key="7">
    <source>
        <dbReference type="HAMAP-Rule" id="MF_00090"/>
    </source>
</evidence>
<evidence type="ECO:0000256" key="6">
    <source>
        <dbReference type="ARBA" id="ARBA00022691"/>
    </source>
</evidence>
<evidence type="ECO:0000256" key="3">
    <source>
        <dbReference type="ARBA" id="ARBA00022490"/>
    </source>
</evidence>
<organism evidence="8 9">
    <name type="scientific">Pseudohalioglobus lutimaris</name>
    <dbReference type="NCBI Taxonomy" id="1737061"/>
    <lineage>
        <taxon>Bacteria</taxon>
        <taxon>Pseudomonadati</taxon>
        <taxon>Pseudomonadota</taxon>
        <taxon>Gammaproteobacteria</taxon>
        <taxon>Cellvibrionales</taxon>
        <taxon>Halieaceae</taxon>
        <taxon>Pseudohalioglobus</taxon>
    </lineage>
</organism>
<comment type="caution">
    <text evidence="8">The sequence shown here is derived from an EMBL/GenBank/DDBJ whole genome shotgun (WGS) entry which is preliminary data.</text>
</comment>
<dbReference type="HAMAP" id="MF_00090">
    <property type="entry name" value="PIMT"/>
    <property type="match status" value="1"/>
</dbReference>
<keyword evidence="5 7" id="KW-0808">Transferase</keyword>
<comment type="catalytic activity">
    <reaction evidence="7">
        <text>[protein]-L-isoaspartate + S-adenosyl-L-methionine = [protein]-L-isoaspartate alpha-methyl ester + S-adenosyl-L-homocysteine</text>
        <dbReference type="Rhea" id="RHEA:12705"/>
        <dbReference type="Rhea" id="RHEA-COMP:12143"/>
        <dbReference type="Rhea" id="RHEA-COMP:12144"/>
        <dbReference type="ChEBI" id="CHEBI:57856"/>
        <dbReference type="ChEBI" id="CHEBI:59789"/>
        <dbReference type="ChEBI" id="CHEBI:90596"/>
        <dbReference type="ChEBI" id="CHEBI:90598"/>
        <dbReference type="EC" id="2.1.1.77"/>
    </reaction>
</comment>
<dbReference type="AlphaFoldDB" id="A0A2N5X0G3"/>
<accession>A0A2N5X0G3</accession>
<dbReference type="GO" id="GO:0005737">
    <property type="term" value="C:cytoplasm"/>
    <property type="evidence" value="ECO:0007669"/>
    <property type="project" value="UniProtKB-SubCell"/>
</dbReference>
<evidence type="ECO:0000256" key="2">
    <source>
        <dbReference type="ARBA" id="ARBA00005369"/>
    </source>
</evidence>
<dbReference type="EMBL" id="PKUS01000022">
    <property type="protein sequence ID" value="PLW67968.1"/>
    <property type="molecule type" value="Genomic_DNA"/>
</dbReference>
<sequence>MLEAIRQSVRESASYTGRDALSERVMDAMARVPREAFVLPEYRHLAYRNTPLAIAAGQTISQPLIVALMTDLLDPGADDVILEVGTGSGYQAAVLAELVRAVYSVEIVTELADSAAAALAKLGYDNVQVRAGDGYAGWPEHAPYDGVIVTAAAEHIPQPLLDQLKPGGKLVIPVGEHRGVQELLLLQVGENGDIEQRSILPVRFVPLTGDHGSPG</sequence>
<dbReference type="Gene3D" id="3.40.50.150">
    <property type="entry name" value="Vaccinia Virus protein VP39"/>
    <property type="match status" value="1"/>
</dbReference>
<reference evidence="8 9" key="1">
    <citation type="submission" date="2018-01" db="EMBL/GenBank/DDBJ databases">
        <title>The draft genome sequence of Halioglobus lutimaris HF004.</title>
        <authorList>
            <person name="Du Z.-J."/>
            <person name="Shi M.-J."/>
        </authorList>
    </citation>
    <scope>NUCLEOTIDE SEQUENCE [LARGE SCALE GENOMIC DNA]</scope>
    <source>
        <strain evidence="8 9">HF004</strain>
    </source>
</reference>
<protein>
    <recommendedName>
        <fullName evidence="7">Protein-L-isoaspartate O-methyltransferase</fullName>
        <ecNumber evidence="7">2.1.1.77</ecNumber>
    </recommendedName>
    <alternativeName>
        <fullName evidence="7">L-isoaspartyl protein carboxyl methyltransferase</fullName>
    </alternativeName>
    <alternativeName>
        <fullName evidence="7">Protein L-isoaspartyl methyltransferase</fullName>
    </alternativeName>
    <alternativeName>
        <fullName evidence="7">Protein-beta-aspartate methyltransferase</fullName>
        <shortName evidence="7">PIMT</shortName>
    </alternativeName>
</protein>
<dbReference type="GO" id="GO:0032259">
    <property type="term" value="P:methylation"/>
    <property type="evidence" value="ECO:0007669"/>
    <property type="project" value="UniProtKB-KW"/>
</dbReference>
<dbReference type="InterPro" id="IPR000682">
    <property type="entry name" value="PCMT"/>
</dbReference>
<dbReference type="CDD" id="cd02440">
    <property type="entry name" value="AdoMet_MTases"/>
    <property type="match status" value="1"/>
</dbReference>
<comment type="similarity">
    <text evidence="2 7">Belongs to the methyltransferase superfamily. L-isoaspartyl/D-aspartyl protein methyltransferase family.</text>
</comment>
<name>A0A2N5X0G3_9GAMM</name>
<dbReference type="GO" id="GO:0004719">
    <property type="term" value="F:protein-L-isoaspartate (D-aspartate) O-methyltransferase activity"/>
    <property type="evidence" value="ECO:0007669"/>
    <property type="project" value="UniProtKB-UniRule"/>
</dbReference>
<dbReference type="OrthoDB" id="9810066at2"/>
<dbReference type="PANTHER" id="PTHR11579">
    <property type="entry name" value="PROTEIN-L-ISOASPARTATE O-METHYLTRANSFERASE"/>
    <property type="match status" value="1"/>
</dbReference>